<dbReference type="Gene3D" id="3.10.510.10">
    <property type="entry name" value="NE1680-like"/>
    <property type="match status" value="1"/>
</dbReference>
<gene>
    <name evidence="1" type="ORF">AREALGSMS7_00253</name>
</gene>
<dbReference type="Proteomes" id="UP000204551">
    <property type="component" value="Chromosome"/>
</dbReference>
<protein>
    <recommendedName>
        <fullName evidence="3">DUF2024 domain-containing protein</fullName>
    </recommendedName>
</protein>
<dbReference type="EMBL" id="CP022515">
    <property type="protein sequence ID" value="ASO03751.1"/>
    <property type="molecule type" value="Genomic_DNA"/>
</dbReference>
<dbReference type="STRING" id="616991.GCA_000733925_03402"/>
<sequence length="90" mass="10426">MSAMKISVWDTYVAREDGKTMHFDILVPHNLKDKNIIFDYGREFLSTKPFKTNGLSTKACTYCHMEMASDTISEAINRMGYFILEMENCE</sequence>
<dbReference type="KEGG" id="aalg:AREALGSMS7_00253"/>
<proteinExistence type="predicted"/>
<dbReference type="Pfam" id="PF09630">
    <property type="entry name" value="DUF2024"/>
    <property type="match status" value="1"/>
</dbReference>
<dbReference type="InterPro" id="IPR023122">
    <property type="entry name" value="NE1680-like_sf"/>
</dbReference>
<accession>A0A221US35</accession>
<evidence type="ECO:0000313" key="1">
    <source>
        <dbReference type="EMBL" id="ASO03751.1"/>
    </source>
</evidence>
<dbReference type="eggNOG" id="ENOG503320J">
    <property type="taxonomic scope" value="Bacteria"/>
</dbReference>
<evidence type="ECO:0008006" key="3">
    <source>
        <dbReference type="Google" id="ProtNLM"/>
    </source>
</evidence>
<evidence type="ECO:0000313" key="2">
    <source>
        <dbReference type="Proteomes" id="UP000204551"/>
    </source>
</evidence>
<organism evidence="1 2">
    <name type="scientific">Arenibacter algicola</name>
    <dbReference type="NCBI Taxonomy" id="616991"/>
    <lineage>
        <taxon>Bacteria</taxon>
        <taxon>Pseudomonadati</taxon>
        <taxon>Bacteroidota</taxon>
        <taxon>Flavobacteriia</taxon>
        <taxon>Flavobacteriales</taxon>
        <taxon>Flavobacteriaceae</taxon>
        <taxon>Arenibacter</taxon>
    </lineage>
</organism>
<reference evidence="1 2" key="1">
    <citation type="submission" date="2017-07" db="EMBL/GenBank/DDBJ databases">
        <title>Genome Sequence of Arenibacter algicola Strain SMS7 Isolated from a culture of the Diatom Skeletonema marinoi.</title>
        <authorList>
            <person name="Topel M."/>
            <person name="Pinder M.I.M."/>
            <person name="Johansson O.N."/>
            <person name="Kourtchenko O."/>
            <person name="Godhe A."/>
            <person name="Clarke A.K."/>
        </authorList>
    </citation>
    <scope>NUCLEOTIDE SEQUENCE [LARGE SCALE GENOMIC DNA]</scope>
    <source>
        <strain evidence="1 2">SMS7</strain>
    </source>
</reference>
<dbReference type="InterPro" id="IPR018592">
    <property type="entry name" value="DUF2024"/>
</dbReference>
<dbReference type="AlphaFoldDB" id="A0A221US35"/>
<name>A0A221US35_9FLAO</name>
<dbReference type="SUPFAM" id="SSF160766">
    <property type="entry name" value="NE1680-like"/>
    <property type="match status" value="1"/>
</dbReference>